<evidence type="ECO:0000259" key="2">
    <source>
        <dbReference type="PROSITE" id="PS50026"/>
    </source>
</evidence>
<comment type="caution">
    <text evidence="1">Lacks conserved residue(s) required for the propagation of feature annotation.</text>
</comment>
<dbReference type="GeneID" id="25913750"/>
<dbReference type="InterPro" id="IPR000742">
    <property type="entry name" value="EGF"/>
</dbReference>
<reference evidence="3 4" key="1">
    <citation type="submission" date="2011-02" db="EMBL/GenBank/DDBJ databases">
        <title>The Genome Sequence of Sphaeroforma arctica JP610.</title>
        <authorList>
            <consortium name="The Broad Institute Genome Sequencing Platform"/>
            <person name="Russ C."/>
            <person name="Cuomo C."/>
            <person name="Young S.K."/>
            <person name="Zeng Q."/>
            <person name="Gargeya S."/>
            <person name="Alvarado L."/>
            <person name="Berlin A."/>
            <person name="Chapman S.B."/>
            <person name="Chen Z."/>
            <person name="Freedman E."/>
            <person name="Gellesch M."/>
            <person name="Goldberg J."/>
            <person name="Griggs A."/>
            <person name="Gujja S."/>
            <person name="Heilman E."/>
            <person name="Heiman D."/>
            <person name="Howarth C."/>
            <person name="Mehta T."/>
            <person name="Neiman D."/>
            <person name="Pearson M."/>
            <person name="Roberts A."/>
            <person name="Saif S."/>
            <person name="Shea T."/>
            <person name="Shenoy N."/>
            <person name="Sisk P."/>
            <person name="Stolte C."/>
            <person name="Sykes S."/>
            <person name="White J."/>
            <person name="Yandava C."/>
            <person name="Burger G."/>
            <person name="Gray M.W."/>
            <person name="Holland P.W.H."/>
            <person name="King N."/>
            <person name="Lang F.B.F."/>
            <person name="Roger A.J."/>
            <person name="Ruiz-Trillo I."/>
            <person name="Haas B."/>
            <person name="Nusbaum C."/>
            <person name="Birren B."/>
        </authorList>
    </citation>
    <scope>NUCLEOTIDE SEQUENCE [LARGE SCALE GENOMIC DNA]</scope>
    <source>
        <strain evidence="3 4">JP610</strain>
    </source>
</reference>
<dbReference type="Proteomes" id="UP000054560">
    <property type="component" value="Unassembled WGS sequence"/>
</dbReference>
<dbReference type="OrthoDB" id="412155at2759"/>
<accession>A0A0L0FBS5</accession>
<protein>
    <recommendedName>
        <fullName evidence="2">EGF-like domain-containing protein</fullName>
    </recommendedName>
</protein>
<dbReference type="PROSITE" id="PS50026">
    <property type="entry name" value="EGF_3"/>
    <property type="match status" value="1"/>
</dbReference>
<keyword evidence="4" id="KW-1185">Reference proteome</keyword>
<organism evidence="3 4">
    <name type="scientific">Sphaeroforma arctica JP610</name>
    <dbReference type="NCBI Taxonomy" id="667725"/>
    <lineage>
        <taxon>Eukaryota</taxon>
        <taxon>Ichthyosporea</taxon>
        <taxon>Ichthyophonida</taxon>
        <taxon>Sphaeroforma</taxon>
    </lineage>
</organism>
<keyword evidence="1" id="KW-1015">Disulfide bond</keyword>
<evidence type="ECO:0000256" key="1">
    <source>
        <dbReference type="PROSITE-ProRule" id="PRU00076"/>
    </source>
</evidence>
<dbReference type="AlphaFoldDB" id="A0A0L0FBS5"/>
<name>A0A0L0FBS5_9EUKA</name>
<dbReference type="RefSeq" id="XP_014148102.1">
    <property type="nucleotide sequence ID" value="XM_014292627.1"/>
</dbReference>
<feature type="disulfide bond" evidence="1">
    <location>
        <begin position="26"/>
        <end position="35"/>
    </location>
</feature>
<gene>
    <name evidence="3" type="ORF">SARC_13246</name>
</gene>
<sequence length="344" mass="36930">MDPNACAGAGYSGECSNGGSGPVCTCLPEWTGDSCEISKGDCYATVQYPVGALNPDSGQEIAFASLGVGACLMGLVVDVGTYRMNGQEFIDAPFEIYIDNNDDETDGYTGSAVTGARWRVKYHKVCEYPTASSTYTGCSTIANADVNVVDNGPAGVSLVIPWENFGFANAPVGQTWRIGARSRNLLSDTRAYLPDTRYTDAVPMAYTIALPGTRRDTGEIMARARGGKKCKEGTCSGRGTCTQDTVLKGDADLDTHTQATLWTALNCHQLVEHVVQSILRQALVVELRSYLFTEIQIANARCASDTTAFEKELGKRLKKVAKVDDQADLWMQAIDCDTKGKCDG</sequence>
<proteinExistence type="predicted"/>
<feature type="domain" description="EGF-like" evidence="2">
    <location>
        <begin position="2"/>
        <end position="36"/>
    </location>
</feature>
<evidence type="ECO:0000313" key="3">
    <source>
        <dbReference type="EMBL" id="KNC74200.1"/>
    </source>
</evidence>
<dbReference type="EMBL" id="KQ244657">
    <property type="protein sequence ID" value="KNC74200.1"/>
    <property type="molecule type" value="Genomic_DNA"/>
</dbReference>
<dbReference type="PROSITE" id="PS00022">
    <property type="entry name" value="EGF_1"/>
    <property type="match status" value="1"/>
</dbReference>
<evidence type="ECO:0000313" key="4">
    <source>
        <dbReference type="Proteomes" id="UP000054560"/>
    </source>
</evidence>
<keyword evidence="1" id="KW-0245">EGF-like domain</keyword>